<sequence length="109" mass="12546">MPQIHADRQAVTQITIVESEPEKQAEALSVMTERARFMARQPGFISISLHRSLDGRRIVNYVQWQNSEMLRSAHQSPEFRRQWGHFDEITSEIDPHLYEVSAVIDGGAK</sequence>
<name>A0A7Y4LUB8_9BRAD</name>
<gene>
    <name evidence="2" type="ORF">HCN58_02875</name>
</gene>
<evidence type="ECO:0000313" key="3">
    <source>
        <dbReference type="Proteomes" id="UP000544122"/>
    </source>
</evidence>
<dbReference type="GO" id="GO:0004497">
    <property type="term" value="F:monooxygenase activity"/>
    <property type="evidence" value="ECO:0007669"/>
    <property type="project" value="UniProtKB-KW"/>
</dbReference>
<keyword evidence="2" id="KW-0503">Monooxygenase</keyword>
<dbReference type="AlphaFoldDB" id="A0A7Y4LUB8"/>
<dbReference type="RefSeq" id="WP_171577840.1">
    <property type="nucleotide sequence ID" value="NZ_JAAVLX010000001.1"/>
</dbReference>
<dbReference type="InterPro" id="IPR011008">
    <property type="entry name" value="Dimeric_a/b-barrel"/>
</dbReference>
<accession>A0A7Y4LUB8</accession>
<dbReference type="InterPro" id="IPR007138">
    <property type="entry name" value="ABM_dom"/>
</dbReference>
<dbReference type="Gene3D" id="3.30.70.100">
    <property type="match status" value="1"/>
</dbReference>
<keyword evidence="2" id="KW-0560">Oxidoreductase</keyword>
<evidence type="ECO:0000259" key="1">
    <source>
        <dbReference type="PROSITE" id="PS51725"/>
    </source>
</evidence>
<comment type="caution">
    <text evidence="2">The sequence shown here is derived from an EMBL/GenBank/DDBJ whole genome shotgun (WGS) entry which is preliminary data.</text>
</comment>
<proteinExistence type="predicted"/>
<dbReference type="SUPFAM" id="SSF54909">
    <property type="entry name" value="Dimeric alpha+beta barrel"/>
    <property type="match status" value="1"/>
</dbReference>
<reference evidence="2 3" key="1">
    <citation type="submission" date="2020-03" db="EMBL/GenBank/DDBJ databases">
        <title>Bradyrhizobium diversity isolated from nodules of Indigofera sp.</title>
        <authorList>
            <person name="Klepa M."/>
            <person name="Helene L."/>
            <person name="Hungria M."/>
        </authorList>
    </citation>
    <scope>NUCLEOTIDE SEQUENCE [LARGE SCALE GENOMIC DNA]</scope>
    <source>
        <strain evidence="2 3">WSM 1791</strain>
    </source>
</reference>
<evidence type="ECO:0000313" key="2">
    <source>
        <dbReference type="EMBL" id="NOJ38565.1"/>
    </source>
</evidence>
<feature type="domain" description="ABM" evidence="1">
    <location>
        <begin position="11"/>
        <end position="100"/>
    </location>
</feature>
<dbReference type="Pfam" id="PF03992">
    <property type="entry name" value="ABM"/>
    <property type="match status" value="1"/>
</dbReference>
<keyword evidence="3" id="KW-1185">Reference proteome</keyword>
<dbReference type="Proteomes" id="UP000544122">
    <property type="component" value="Unassembled WGS sequence"/>
</dbReference>
<protein>
    <submittedName>
        <fullName evidence="2">Antibiotic biosynthesis monooxygenase</fullName>
    </submittedName>
</protein>
<dbReference type="PROSITE" id="PS51725">
    <property type="entry name" value="ABM"/>
    <property type="match status" value="1"/>
</dbReference>
<organism evidence="2 3">
    <name type="scientific">Bradyrhizobium australiense</name>
    <dbReference type="NCBI Taxonomy" id="2721161"/>
    <lineage>
        <taxon>Bacteria</taxon>
        <taxon>Pseudomonadati</taxon>
        <taxon>Pseudomonadota</taxon>
        <taxon>Alphaproteobacteria</taxon>
        <taxon>Hyphomicrobiales</taxon>
        <taxon>Nitrobacteraceae</taxon>
        <taxon>Bradyrhizobium</taxon>
    </lineage>
</organism>
<dbReference type="EMBL" id="JAAVLX010000001">
    <property type="protein sequence ID" value="NOJ38565.1"/>
    <property type="molecule type" value="Genomic_DNA"/>
</dbReference>